<keyword evidence="1" id="KW-1133">Transmembrane helix</keyword>
<evidence type="ECO:0000313" key="6">
    <source>
        <dbReference type="RefSeq" id="XP_033786272.1"/>
    </source>
</evidence>
<protein>
    <submittedName>
        <fullName evidence="4 5">Protein brambleberry-like isoform X1</fullName>
    </submittedName>
</protein>
<feature type="transmembrane region" description="Helical" evidence="1">
    <location>
        <begin position="420"/>
        <end position="439"/>
    </location>
</feature>
<dbReference type="RefSeq" id="XP_033786273.1">
    <property type="nucleotide sequence ID" value="XM_033930382.1"/>
</dbReference>
<dbReference type="OrthoDB" id="5978806at2759"/>
<evidence type="ECO:0000256" key="2">
    <source>
        <dbReference type="SAM" id="SignalP"/>
    </source>
</evidence>
<dbReference type="GeneID" id="117353889"/>
<keyword evidence="2" id="KW-0732">Signal</keyword>
<reference evidence="4 5" key="1">
    <citation type="submission" date="2025-04" db="UniProtKB">
        <authorList>
            <consortium name="RefSeq"/>
        </authorList>
    </citation>
    <scope>IDENTIFICATION</scope>
</reference>
<dbReference type="RefSeq" id="XP_033786272.1">
    <property type="nucleotide sequence ID" value="XM_033930381.1"/>
</dbReference>
<dbReference type="InterPro" id="IPR040346">
    <property type="entry name" value="GEX1/Brambleberry"/>
</dbReference>
<dbReference type="PANTHER" id="PTHR33538:SF1">
    <property type="entry name" value="PROTEIN BRAMBLEBERRY"/>
    <property type="match status" value="1"/>
</dbReference>
<dbReference type="AlphaFoldDB" id="A0A6P8QFZ2"/>
<organism evidence="3 7">
    <name type="scientific">Geotrypetes seraphini</name>
    <name type="common">Gaboon caecilian</name>
    <name type="synonym">Caecilia seraphini</name>
    <dbReference type="NCBI Taxonomy" id="260995"/>
    <lineage>
        <taxon>Eukaryota</taxon>
        <taxon>Metazoa</taxon>
        <taxon>Chordata</taxon>
        <taxon>Craniata</taxon>
        <taxon>Vertebrata</taxon>
        <taxon>Euteleostomi</taxon>
        <taxon>Amphibia</taxon>
        <taxon>Gymnophiona</taxon>
        <taxon>Geotrypetes</taxon>
    </lineage>
</organism>
<gene>
    <name evidence="4 5 6 7 8" type="primary">LOC117353889</name>
</gene>
<feature type="signal peptide" evidence="2">
    <location>
        <begin position="1"/>
        <end position="19"/>
    </location>
</feature>
<proteinExistence type="predicted"/>
<keyword evidence="3" id="KW-1185">Reference proteome</keyword>
<evidence type="ECO:0000313" key="4">
    <source>
        <dbReference type="RefSeq" id="XP_033786270.1"/>
    </source>
</evidence>
<keyword evidence="1" id="KW-0472">Membrane</keyword>
<feature type="transmembrane region" description="Helical" evidence="1">
    <location>
        <begin position="357"/>
        <end position="384"/>
    </location>
</feature>
<evidence type="ECO:0000256" key="1">
    <source>
        <dbReference type="SAM" id="Phobius"/>
    </source>
</evidence>
<keyword evidence="1" id="KW-0812">Transmembrane</keyword>
<evidence type="ECO:0000313" key="3">
    <source>
        <dbReference type="Proteomes" id="UP000515159"/>
    </source>
</evidence>
<dbReference type="RefSeq" id="XP_033786271.1">
    <property type="nucleotide sequence ID" value="XM_033930380.1"/>
</dbReference>
<sequence>MLLLSWTFLLSMVLSLLRANYGFFGWLNRNAPTESHPVPASPSPAPDTEVLPSAPFEMTIADEKFLAEAKHLDLSPLDTCHYKVVNRLQTSCSELSEEELAKLGVALFNCQAEAESRKTYPCTSEMTLAECTTGMDADTWNAYHIVSNRARSVCYAARQMHFRRRTELTVNTLVSTAVSQLEAMKRLKVGQEELKDLTAESLQKVVSSQQELLLQQGQLQDSQAQMGSSIADNLQQLTQEKALIASGHQLMAQLIEGINEKMENVNNHLLDQDNQLQEEHTVILADLIEIQAKAHEIYSKMESNMALFLAYHNQTAQYYDTLMEKLQRMNQSLALVLYAMDHLQSSVELRLGHIQSFLGWAGMNLNAIYTCVLHTGYFLLLALLMTFLQTPGFSRALFLALVVMNALSELNHGVSLGFRSLTFLLICLVTGNWMLATLLRNIMKMRRVKAIADPSPILPVPILVSSKEESHGKYYRSSTPERKLNMTSLKEELKKLESSTSSLEDSNLENEFPLKSDPFPVPPLAPAARNGQNNLGWISSLQLRRISLTNSSRQQIMSDVIPQRHLGVASSVTLSACKTISPNHSMASNMSVSLSSPRQLCLATTKAGNPCRNRAVTRQDFCHIHSSGQSSYISSSGEAAGVAAFNLTECPTTAGFTGPINPEPAWR</sequence>
<dbReference type="PANTHER" id="PTHR33538">
    <property type="entry name" value="PROTEIN GAMETE EXPRESSED 1"/>
    <property type="match status" value="1"/>
</dbReference>
<accession>A0A6P8QFZ2</accession>
<dbReference type="Proteomes" id="UP000515159">
    <property type="component" value="Chromosome 2"/>
</dbReference>
<evidence type="ECO:0000313" key="8">
    <source>
        <dbReference type="RefSeq" id="XP_033786274.1"/>
    </source>
</evidence>
<evidence type="ECO:0000313" key="7">
    <source>
        <dbReference type="RefSeq" id="XP_033786273.1"/>
    </source>
</evidence>
<dbReference type="RefSeq" id="XP_033786274.1">
    <property type="nucleotide sequence ID" value="XM_033930383.1"/>
</dbReference>
<name>A0A6P8QFZ2_GEOSA</name>
<dbReference type="KEGG" id="gsh:117353889"/>
<evidence type="ECO:0000313" key="5">
    <source>
        <dbReference type="RefSeq" id="XP_033786271.1"/>
    </source>
</evidence>
<feature type="chain" id="PRO_5044654018" evidence="2">
    <location>
        <begin position="20"/>
        <end position="667"/>
    </location>
</feature>
<dbReference type="RefSeq" id="XP_033786270.1">
    <property type="nucleotide sequence ID" value="XM_033930379.1"/>
</dbReference>